<reference evidence="1" key="1">
    <citation type="submission" date="2020-08" db="EMBL/GenBank/DDBJ databases">
        <title>Multicomponent nature underlies the extraordinary mechanical properties of spider dragline silk.</title>
        <authorList>
            <person name="Kono N."/>
            <person name="Nakamura H."/>
            <person name="Mori M."/>
            <person name="Yoshida Y."/>
            <person name="Ohtoshi R."/>
            <person name="Malay A.D."/>
            <person name="Moran D.A.P."/>
            <person name="Tomita M."/>
            <person name="Numata K."/>
            <person name="Arakawa K."/>
        </authorList>
    </citation>
    <scope>NUCLEOTIDE SEQUENCE</scope>
</reference>
<comment type="caution">
    <text evidence="1">The sequence shown here is derived from an EMBL/GenBank/DDBJ whole genome shotgun (WGS) entry which is preliminary data.</text>
</comment>
<proteinExistence type="predicted"/>
<evidence type="ECO:0000313" key="1">
    <source>
        <dbReference type="EMBL" id="GFY76804.1"/>
    </source>
</evidence>
<accession>A0A8X7CKX2</accession>
<dbReference type="EMBL" id="BMAV01022154">
    <property type="protein sequence ID" value="GFY76804.1"/>
    <property type="molecule type" value="Genomic_DNA"/>
</dbReference>
<evidence type="ECO:0000313" key="2">
    <source>
        <dbReference type="Proteomes" id="UP000886998"/>
    </source>
</evidence>
<protein>
    <submittedName>
        <fullName evidence="1">Uncharacterized protein</fullName>
    </submittedName>
</protein>
<keyword evidence="2" id="KW-1185">Reference proteome</keyword>
<dbReference type="AlphaFoldDB" id="A0A8X7CKX2"/>
<name>A0A8X7CKX2_9ARAC</name>
<organism evidence="1 2">
    <name type="scientific">Trichonephila inaurata madagascariensis</name>
    <dbReference type="NCBI Taxonomy" id="2747483"/>
    <lineage>
        <taxon>Eukaryota</taxon>
        <taxon>Metazoa</taxon>
        <taxon>Ecdysozoa</taxon>
        <taxon>Arthropoda</taxon>
        <taxon>Chelicerata</taxon>
        <taxon>Arachnida</taxon>
        <taxon>Araneae</taxon>
        <taxon>Araneomorphae</taxon>
        <taxon>Entelegynae</taxon>
        <taxon>Araneoidea</taxon>
        <taxon>Nephilidae</taxon>
        <taxon>Trichonephila</taxon>
        <taxon>Trichonephila inaurata</taxon>
    </lineage>
</organism>
<sequence length="126" mass="14295">MDVENAPSEKTPKCVLESPLVSWCTRKAGNDILPRPRGGGCSSPFYRRGTTLIRHQRAKSRSALQPSSRSGHVEIWQRHIRPVAAVGVRHKFPTEHYFCIRASVPTNKIGVFEWNYDSTSGFEWTQ</sequence>
<dbReference type="Proteomes" id="UP000886998">
    <property type="component" value="Unassembled WGS sequence"/>
</dbReference>
<gene>
    <name evidence="1" type="ORF">TNIN_126391</name>
</gene>